<dbReference type="HOGENOM" id="CLU_3357356_0_0_10"/>
<evidence type="ECO:0000313" key="2">
    <source>
        <dbReference type="Proteomes" id="UP000006657"/>
    </source>
</evidence>
<dbReference type="AlphaFoldDB" id="F9ZC46"/>
<reference evidence="1 2" key="1">
    <citation type="journal article" date="2011" name="Stand. Genomic Sci.">
        <title>Complete genome sequence of Odoribacter splanchnicus type strain (1651/6).</title>
        <authorList>
            <consortium name="US DOE Joint Genome Institute (JGI-PGF)"/>
            <person name="Goker M."/>
            <person name="Gronow S."/>
            <person name="Zeytun A."/>
            <person name="Nolan M."/>
            <person name="Lucas S."/>
            <person name="Lapidus A."/>
            <person name="Hammon N."/>
            <person name="Deshpande S."/>
            <person name="Cheng J.F."/>
            <person name="Pitluck S."/>
            <person name="Liolios K."/>
            <person name="Pagani I."/>
            <person name="Ivanova N."/>
            <person name="Mavromatis K."/>
            <person name="Ovchinikova G."/>
            <person name="Pati A."/>
            <person name="Tapia R."/>
            <person name="Han C."/>
            <person name="Goodwin L."/>
            <person name="Chen A."/>
            <person name="Palaniappan K."/>
            <person name="Land M."/>
            <person name="Hauser L."/>
            <person name="Jeffries C.D."/>
            <person name="Brambilla E.M."/>
            <person name="Rohde M."/>
            <person name="Detter J.C."/>
            <person name="Woyke T."/>
            <person name="Bristow J."/>
            <person name="Markowitz V."/>
            <person name="Hugenholtz P."/>
            <person name="Eisen J.A."/>
            <person name="Kyrpides N.C."/>
            <person name="Klenk H.P."/>
        </authorList>
    </citation>
    <scope>NUCLEOTIDE SEQUENCE [LARGE SCALE GENOMIC DNA]</scope>
    <source>
        <strain evidence="2">ATCC 29572 / DSM 20712 / JCM 15291 / NCTC 10825 / 1651/6</strain>
    </source>
</reference>
<dbReference type="KEGG" id="osp:Odosp_0071"/>
<accession>F9ZC46</accession>
<gene>
    <name evidence="1" type="ordered locus">Odosp_0071</name>
</gene>
<evidence type="ECO:0000313" key="1">
    <source>
        <dbReference type="EMBL" id="ADY31186.1"/>
    </source>
</evidence>
<sequence>MKKAVFLFSWEYGFCRLIAKPLGGKIALFLQNIQPL</sequence>
<proteinExistence type="predicted"/>
<keyword evidence="2" id="KW-1185">Reference proteome</keyword>
<dbReference type="Proteomes" id="UP000006657">
    <property type="component" value="Chromosome"/>
</dbReference>
<protein>
    <submittedName>
        <fullName evidence="1">Uncharacterized protein</fullName>
    </submittedName>
</protein>
<dbReference type="EMBL" id="CP002544">
    <property type="protein sequence ID" value="ADY31186.1"/>
    <property type="molecule type" value="Genomic_DNA"/>
</dbReference>
<dbReference type="PaxDb" id="709991-Odosp_0071"/>
<name>F9ZC46_ODOSD</name>
<organism evidence="1 2">
    <name type="scientific">Odoribacter splanchnicus (strain ATCC 29572 / DSM 20712 / CIP 104287 / JCM 15291 / NCTC 10825 / 1651/6)</name>
    <name type="common">Bacteroides splanchnicus</name>
    <dbReference type="NCBI Taxonomy" id="709991"/>
    <lineage>
        <taxon>Bacteria</taxon>
        <taxon>Pseudomonadati</taxon>
        <taxon>Bacteroidota</taxon>
        <taxon>Bacteroidia</taxon>
        <taxon>Bacteroidales</taxon>
        <taxon>Odoribacteraceae</taxon>
        <taxon>Odoribacter</taxon>
    </lineage>
</organism>